<dbReference type="SUPFAM" id="SSF55060">
    <property type="entry name" value="GHMP Kinase, C-terminal domain"/>
    <property type="match status" value="1"/>
</dbReference>
<evidence type="ECO:0000256" key="1">
    <source>
        <dbReference type="ARBA" id="ARBA00004229"/>
    </source>
</evidence>
<dbReference type="Proteomes" id="UP001153069">
    <property type="component" value="Unassembled WGS sequence"/>
</dbReference>
<feature type="domain" description="GHMP kinase C-terminal" evidence="7">
    <location>
        <begin position="462"/>
        <end position="533"/>
    </location>
</feature>
<feature type="domain" description="Galactokinase N-terminal" evidence="8">
    <location>
        <begin position="51"/>
        <end position="98"/>
    </location>
</feature>
<dbReference type="Gene3D" id="3.30.230.10">
    <property type="match status" value="1"/>
</dbReference>
<evidence type="ECO:0000256" key="4">
    <source>
        <dbReference type="ARBA" id="ARBA00022840"/>
    </source>
</evidence>
<evidence type="ECO:0000259" key="8">
    <source>
        <dbReference type="Pfam" id="PF10509"/>
    </source>
</evidence>
<dbReference type="Gene3D" id="1.20.1440.340">
    <property type="match status" value="1"/>
</dbReference>
<dbReference type="PRINTS" id="PR00959">
    <property type="entry name" value="MEVGALKINASE"/>
</dbReference>
<organism evidence="9 10">
    <name type="scientific">Seminavis robusta</name>
    <dbReference type="NCBI Taxonomy" id="568900"/>
    <lineage>
        <taxon>Eukaryota</taxon>
        <taxon>Sar</taxon>
        <taxon>Stramenopiles</taxon>
        <taxon>Ochrophyta</taxon>
        <taxon>Bacillariophyta</taxon>
        <taxon>Bacillariophyceae</taxon>
        <taxon>Bacillariophycidae</taxon>
        <taxon>Naviculales</taxon>
        <taxon>Naviculaceae</taxon>
        <taxon>Seminavis</taxon>
    </lineage>
</organism>
<dbReference type="GO" id="GO:0009507">
    <property type="term" value="C:chloroplast"/>
    <property type="evidence" value="ECO:0007669"/>
    <property type="project" value="UniProtKB-SubCell"/>
</dbReference>
<evidence type="ECO:0000313" key="9">
    <source>
        <dbReference type="EMBL" id="CAB9527802.1"/>
    </source>
</evidence>
<feature type="domain" description="GHMP kinase N-terminal" evidence="6">
    <location>
        <begin position="199"/>
        <end position="277"/>
    </location>
</feature>
<dbReference type="SUPFAM" id="SSF54211">
    <property type="entry name" value="Ribosomal protein S5 domain 2-like"/>
    <property type="match status" value="1"/>
</dbReference>
<gene>
    <name evidence="9" type="ORF">SEMRO_2077_G313580.1</name>
</gene>
<dbReference type="Gene3D" id="3.30.70.3170">
    <property type="match status" value="1"/>
</dbReference>
<evidence type="ECO:0000256" key="3">
    <source>
        <dbReference type="ARBA" id="ARBA00022741"/>
    </source>
</evidence>
<evidence type="ECO:0000256" key="2">
    <source>
        <dbReference type="ARBA" id="ARBA00006566"/>
    </source>
</evidence>
<comment type="caution">
    <text evidence="9">The sequence shown here is derived from an EMBL/GenBank/DDBJ whole genome shotgun (WGS) entry which is preliminary data.</text>
</comment>
<dbReference type="InterPro" id="IPR014721">
    <property type="entry name" value="Ribsml_uS5_D2-typ_fold_subgr"/>
</dbReference>
<dbReference type="Pfam" id="PF08544">
    <property type="entry name" value="GHMP_kinases_C"/>
    <property type="match status" value="1"/>
</dbReference>
<sequence>MAMDSDKLLILEETEGSSQDDTIELVPLSSASELLDHSESQLAALQRAQDEFQQAYNHAPQYVARAPGRVNLIGEHIDYNGFGVLPMALQQSVFCAVSCRQSQLATTTTDTTAESTLELHIQSTSPQAPPCRVQYNVSEILDRLSQAESSSNDPPFLKTQEENFPDWSHYVLCAIFGILQQLQETHPTQLTAKLHPQHTTICFLIHGTVPQGAGVSSSSALVVASAMATVTALLSSNNSSTSSAITKTQMAALCARCERWVGTEGGGMDQAISIFGRLQYIQFQPTLAHASVSSLPLLWVVCHSLQESHKRVDAALYFNKRVVECKVACRWLAHTIVKKNDNDTYPTLLWELVRQSNLSFSELEAVTKEKIPETVTRAELERFVLGATTEEHNNALVAQLASQLGIARPAGMEVLKVAESYSVRDRLLHVLSEARRVQAFRSLCGGPADNNANNNKKDAERQVGTLLNQSHASCSDWYQCSSRQLDQLQHTCQQAPGALGSRMTGAGWGGCVVALVSSNQVDEFCQFVRTNYYADIPDDDKPTNESDYMFVTQPSPGSNVFESN</sequence>
<keyword evidence="4" id="KW-0067">ATP-binding</keyword>
<dbReference type="PROSITE" id="PS00106">
    <property type="entry name" value="GALACTOKINASE"/>
    <property type="match status" value="1"/>
</dbReference>
<dbReference type="GO" id="GO:0004335">
    <property type="term" value="F:galactokinase activity"/>
    <property type="evidence" value="ECO:0007669"/>
    <property type="project" value="InterPro"/>
</dbReference>
<dbReference type="PRINTS" id="PR00473">
    <property type="entry name" value="GALCTOKINASE"/>
</dbReference>
<accession>A0A9N8HW40</accession>
<evidence type="ECO:0000259" key="7">
    <source>
        <dbReference type="Pfam" id="PF08544"/>
    </source>
</evidence>
<dbReference type="PANTHER" id="PTHR10457:SF7">
    <property type="entry name" value="GALACTOKINASE-RELATED"/>
    <property type="match status" value="1"/>
</dbReference>
<keyword evidence="5" id="KW-0175">Coiled coil</keyword>
<dbReference type="InterPro" id="IPR036554">
    <property type="entry name" value="GHMP_kinase_C_sf"/>
</dbReference>
<dbReference type="GO" id="GO:0005524">
    <property type="term" value="F:ATP binding"/>
    <property type="evidence" value="ECO:0007669"/>
    <property type="project" value="UniProtKB-KW"/>
</dbReference>
<dbReference type="InterPro" id="IPR019539">
    <property type="entry name" value="GalKase_N"/>
</dbReference>
<dbReference type="InterPro" id="IPR013750">
    <property type="entry name" value="GHMP_kinase_C_dom"/>
</dbReference>
<keyword evidence="9" id="KW-0418">Kinase</keyword>
<evidence type="ECO:0000259" key="6">
    <source>
        <dbReference type="Pfam" id="PF00288"/>
    </source>
</evidence>
<comment type="similarity">
    <text evidence="2">Belongs to the GHMP kinase family. GalK subfamily.</text>
</comment>
<dbReference type="Pfam" id="PF00288">
    <property type="entry name" value="GHMP_kinases_N"/>
    <property type="match status" value="1"/>
</dbReference>
<reference evidence="9" key="1">
    <citation type="submission" date="2020-06" db="EMBL/GenBank/DDBJ databases">
        <authorList>
            <consortium name="Plant Systems Biology data submission"/>
        </authorList>
    </citation>
    <scope>NUCLEOTIDE SEQUENCE</scope>
    <source>
        <strain evidence="9">D6</strain>
    </source>
</reference>
<dbReference type="AlphaFoldDB" id="A0A9N8HW40"/>
<name>A0A9N8HW40_9STRA</name>
<keyword evidence="9" id="KW-0808">Transferase</keyword>
<dbReference type="InterPro" id="IPR020568">
    <property type="entry name" value="Ribosomal_Su5_D2-typ_SF"/>
</dbReference>
<proteinExistence type="inferred from homology"/>
<dbReference type="InterPro" id="IPR006204">
    <property type="entry name" value="GHMP_kinase_N_dom"/>
</dbReference>
<dbReference type="InterPro" id="IPR019741">
    <property type="entry name" value="Galactokinase_CS"/>
</dbReference>
<dbReference type="Pfam" id="PF10509">
    <property type="entry name" value="GalKase_gal_bdg"/>
    <property type="match status" value="1"/>
</dbReference>
<keyword evidence="3" id="KW-0547">Nucleotide-binding</keyword>
<keyword evidence="10" id="KW-1185">Reference proteome</keyword>
<dbReference type="PANTHER" id="PTHR10457">
    <property type="entry name" value="MEVALONATE KINASE/GALACTOKINASE"/>
    <property type="match status" value="1"/>
</dbReference>
<protein>
    <submittedName>
        <fullName evidence="9">Acetylgalactosamine kinase</fullName>
    </submittedName>
</protein>
<dbReference type="OrthoDB" id="187738at2759"/>
<comment type="subcellular location">
    <subcellularLocation>
        <location evidence="1">Plastid</location>
        <location evidence="1">Chloroplast</location>
    </subcellularLocation>
</comment>
<evidence type="ECO:0000256" key="5">
    <source>
        <dbReference type="SAM" id="Coils"/>
    </source>
</evidence>
<dbReference type="EMBL" id="CAICTM010002075">
    <property type="protein sequence ID" value="CAB9527802.1"/>
    <property type="molecule type" value="Genomic_DNA"/>
</dbReference>
<dbReference type="GO" id="GO:0006012">
    <property type="term" value="P:galactose metabolic process"/>
    <property type="evidence" value="ECO:0007669"/>
    <property type="project" value="InterPro"/>
</dbReference>
<dbReference type="GO" id="GO:0005829">
    <property type="term" value="C:cytosol"/>
    <property type="evidence" value="ECO:0007669"/>
    <property type="project" value="TreeGrafter"/>
</dbReference>
<feature type="coiled-coil region" evidence="5">
    <location>
        <begin position="28"/>
        <end position="55"/>
    </location>
</feature>
<evidence type="ECO:0000313" key="10">
    <source>
        <dbReference type="Proteomes" id="UP001153069"/>
    </source>
</evidence>
<dbReference type="InterPro" id="IPR000705">
    <property type="entry name" value="Galactokinase"/>
</dbReference>